<evidence type="ECO:0000313" key="2">
    <source>
        <dbReference type="Proteomes" id="UP000054321"/>
    </source>
</evidence>
<organism evidence="1 2">
    <name type="scientific">Oidiodendron maius (strain Zn)</name>
    <dbReference type="NCBI Taxonomy" id="913774"/>
    <lineage>
        <taxon>Eukaryota</taxon>
        <taxon>Fungi</taxon>
        <taxon>Dikarya</taxon>
        <taxon>Ascomycota</taxon>
        <taxon>Pezizomycotina</taxon>
        <taxon>Leotiomycetes</taxon>
        <taxon>Leotiomycetes incertae sedis</taxon>
        <taxon>Myxotrichaceae</taxon>
        <taxon>Oidiodendron</taxon>
    </lineage>
</organism>
<gene>
    <name evidence="1" type="ORF">OIDMADRAFT_23141</name>
</gene>
<sequence length="417" mass="46554">MYVGQTARSKRRLTMEHGHAFRIGKKIALLYWISSRGDGESASRPSNRGFGLNVMPPLLQVLRLNPAQKTVWNIPIEVKDNESKGGEWCELISREDYAKAVVRAGPEDIAAKWVASTHSIVVPSDRRTFDSSMLRVMKISESPRAVDYHAVFGTWGLMNSTHSHGLSTLPHGDCQEASTFTTEKDNLLAETITSTHQILLETTNLKLVFLLGPDAELYALGPAKNLIKSVLELHGIADFIYGAESSFEALCQVLLQVSLRYQKFGHTRISGEAFEIQVVDDDVSTAVRKLQKEDPKSFQTSIDKVASQSDSQYKRALEISTYFIQKRVIKHEYNDMVNLKYFTCLIGDEAEALIDRIEEGAIIKKPSTFTIDTQFILASSSVVTRYLPSEPVSSIKRLNRPTCGSRNSVPAIAVNWI</sequence>
<name>A0A0C3DAG3_OIDMZ</name>
<evidence type="ECO:0000313" key="1">
    <source>
        <dbReference type="EMBL" id="KIN08339.1"/>
    </source>
</evidence>
<dbReference type="HOGENOM" id="CLU_659048_0_0_1"/>
<dbReference type="InParanoid" id="A0A0C3DAG3"/>
<protein>
    <submittedName>
        <fullName evidence="1">Uncharacterized protein</fullName>
    </submittedName>
</protein>
<dbReference type="AlphaFoldDB" id="A0A0C3DAG3"/>
<dbReference type="EMBL" id="KN832870">
    <property type="protein sequence ID" value="KIN08339.1"/>
    <property type="molecule type" value="Genomic_DNA"/>
</dbReference>
<dbReference type="Proteomes" id="UP000054321">
    <property type="component" value="Unassembled WGS sequence"/>
</dbReference>
<proteinExistence type="predicted"/>
<reference evidence="2" key="2">
    <citation type="submission" date="2015-01" db="EMBL/GenBank/DDBJ databases">
        <title>Evolutionary Origins and Diversification of the Mycorrhizal Mutualists.</title>
        <authorList>
            <consortium name="DOE Joint Genome Institute"/>
            <consortium name="Mycorrhizal Genomics Consortium"/>
            <person name="Kohler A."/>
            <person name="Kuo A."/>
            <person name="Nagy L.G."/>
            <person name="Floudas D."/>
            <person name="Copeland A."/>
            <person name="Barry K.W."/>
            <person name="Cichocki N."/>
            <person name="Veneault-Fourrey C."/>
            <person name="LaButti K."/>
            <person name="Lindquist E.A."/>
            <person name="Lipzen A."/>
            <person name="Lundell T."/>
            <person name="Morin E."/>
            <person name="Murat C."/>
            <person name="Riley R."/>
            <person name="Ohm R."/>
            <person name="Sun H."/>
            <person name="Tunlid A."/>
            <person name="Henrissat B."/>
            <person name="Grigoriev I.V."/>
            <person name="Hibbett D.S."/>
            <person name="Martin F."/>
        </authorList>
    </citation>
    <scope>NUCLEOTIDE SEQUENCE [LARGE SCALE GENOMIC DNA]</scope>
    <source>
        <strain evidence="2">Zn</strain>
    </source>
</reference>
<reference evidence="1 2" key="1">
    <citation type="submission" date="2014-04" db="EMBL/GenBank/DDBJ databases">
        <authorList>
            <consortium name="DOE Joint Genome Institute"/>
            <person name="Kuo A."/>
            <person name="Martino E."/>
            <person name="Perotto S."/>
            <person name="Kohler A."/>
            <person name="Nagy L.G."/>
            <person name="Floudas D."/>
            <person name="Copeland A."/>
            <person name="Barry K.W."/>
            <person name="Cichocki N."/>
            <person name="Veneault-Fourrey C."/>
            <person name="LaButti K."/>
            <person name="Lindquist E.A."/>
            <person name="Lipzen A."/>
            <person name="Lundell T."/>
            <person name="Morin E."/>
            <person name="Murat C."/>
            <person name="Sun H."/>
            <person name="Tunlid A."/>
            <person name="Henrissat B."/>
            <person name="Grigoriev I.V."/>
            <person name="Hibbett D.S."/>
            <person name="Martin F."/>
            <person name="Nordberg H.P."/>
            <person name="Cantor M.N."/>
            <person name="Hua S.X."/>
        </authorList>
    </citation>
    <scope>NUCLEOTIDE SEQUENCE [LARGE SCALE GENOMIC DNA]</scope>
    <source>
        <strain evidence="1 2">Zn</strain>
    </source>
</reference>
<keyword evidence="2" id="KW-1185">Reference proteome</keyword>
<accession>A0A0C3DAG3</accession>